<dbReference type="EMBL" id="JAAAPX010000024">
    <property type="protein sequence ID" value="KAF4240833.1"/>
    <property type="molecule type" value="Genomic_DNA"/>
</dbReference>
<comment type="caution">
    <text evidence="2">The sequence shown here is derived from an EMBL/GenBank/DDBJ whole genome shotgun (WGS) entry which is preliminary data.</text>
</comment>
<evidence type="ECO:0000313" key="3">
    <source>
        <dbReference type="Proteomes" id="UP000653565"/>
    </source>
</evidence>
<proteinExistence type="predicted"/>
<evidence type="ECO:0000313" key="2">
    <source>
        <dbReference type="EMBL" id="KAF4240833.1"/>
    </source>
</evidence>
<name>A0A8H4HBV3_9EURO</name>
<accession>A0A8H4HBV3</accession>
<gene>
    <name evidence="2" type="ORF">CNMCM6805_004637</name>
</gene>
<dbReference type="InterPro" id="IPR001279">
    <property type="entry name" value="Metallo-B-lactamas"/>
</dbReference>
<evidence type="ECO:0000259" key="1">
    <source>
        <dbReference type="SMART" id="SM00849"/>
    </source>
</evidence>
<dbReference type="Gene3D" id="3.60.15.10">
    <property type="entry name" value="Ribonuclease Z/Hydroxyacylglutathione hydrolase-like"/>
    <property type="match status" value="1"/>
</dbReference>
<reference evidence="2" key="2">
    <citation type="submission" date="2020-04" db="EMBL/GenBank/DDBJ databases">
        <authorList>
            <person name="Santos R.A.C."/>
            <person name="Steenwyk J.L."/>
            <person name="Rivero-Menendez O."/>
            <person name="Mead M.E."/>
            <person name="Silva L.P."/>
            <person name="Bastos R.W."/>
            <person name="Alastruey-Izquierdo A."/>
            <person name="Goldman G.H."/>
            <person name="Rokas A."/>
        </authorList>
    </citation>
    <scope>NUCLEOTIDE SEQUENCE</scope>
    <source>
        <strain evidence="2">CNM-CM6805</strain>
    </source>
</reference>
<protein>
    <recommendedName>
        <fullName evidence="1">Metallo-beta-lactamase domain-containing protein</fullName>
    </recommendedName>
</protein>
<dbReference type="PANTHER" id="PTHR42951">
    <property type="entry name" value="METALLO-BETA-LACTAMASE DOMAIN-CONTAINING"/>
    <property type="match status" value="1"/>
</dbReference>
<organism evidence="2 3">
    <name type="scientific">Aspergillus fumigatiaffinis</name>
    <dbReference type="NCBI Taxonomy" id="340414"/>
    <lineage>
        <taxon>Eukaryota</taxon>
        <taxon>Fungi</taxon>
        <taxon>Dikarya</taxon>
        <taxon>Ascomycota</taxon>
        <taxon>Pezizomycotina</taxon>
        <taxon>Eurotiomycetes</taxon>
        <taxon>Eurotiomycetidae</taxon>
        <taxon>Eurotiales</taxon>
        <taxon>Aspergillaceae</taxon>
        <taxon>Aspergillus</taxon>
        <taxon>Aspergillus subgen. Fumigati</taxon>
    </lineage>
</organism>
<dbReference type="InterPro" id="IPR050855">
    <property type="entry name" value="NDM-1-like"/>
</dbReference>
<dbReference type="Pfam" id="PF00753">
    <property type="entry name" value="Lactamase_B"/>
    <property type="match status" value="1"/>
</dbReference>
<sequence>MHWPRGIPQLTTDAVADLVKWVIESEKILTYIYITHSHGDHFFGNGALLKQFPNAKVVSNPGVVAGMAAEITPERMEAIWYKLFPGQIREDVTAEATALKEDQFDIEGEKVQVIRTGNTDTDDTTAIWVPSIKLLVVGDAVYNNVHLYLGEEGSIKARLEWIAALEKLAALKPQAVTGGHHDSQKGYGPEAIEDTKTYLQHFNQHNVEIAEIEELYRKVLELHPTRLNPGSAWAGANASKNPNSIWALMAGKKK</sequence>
<dbReference type="SUPFAM" id="SSF56281">
    <property type="entry name" value="Metallo-hydrolase/oxidoreductase"/>
    <property type="match status" value="1"/>
</dbReference>
<dbReference type="PANTHER" id="PTHR42951:SF14">
    <property type="entry name" value="METALLO-BETA-LACTAMASE SUPERFAMILY PROTEIN"/>
    <property type="match status" value="1"/>
</dbReference>
<feature type="domain" description="Metallo-beta-lactamase" evidence="1">
    <location>
        <begin position="9"/>
        <end position="180"/>
    </location>
</feature>
<dbReference type="SMART" id="SM00849">
    <property type="entry name" value="Lactamase_B"/>
    <property type="match status" value="1"/>
</dbReference>
<keyword evidence="3" id="KW-1185">Reference proteome</keyword>
<reference evidence="2" key="1">
    <citation type="journal article" date="2020" name="bioRxiv">
        <title>Genomic and phenotypic heterogeneity of clinical isolates of the human pathogens Aspergillus fumigatus, Aspergillus lentulus and Aspergillus fumigatiaffinis.</title>
        <authorList>
            <person name="dos Santos R.A.C."/>
            <person name="Steenwyk J.L."/>
            <person name="Rivero-Menendez O."/>
            <person name="Mead M.E."/>
            <person name="Silva L.P."/>
            <person name="Bastos R.W."/>
            <person name="Alastruey-Izquierdo A."/>
            <person name="Goldman G.H."/>
            <person name="Rokas A."/>
        </authorList>
    </citation>
    <scope>NUCLEOTIDE SEQUENCE</scope>
    <source>
        <strain evidence="2">CNM-CM6805</strain>
    </source>
</reference>
<dbReference type="Proteomes" id="UP000653565">
    <property type="component" value="Unassembled WGS sequence"/>
</dbReference>
<dbReference type="InterPro" id="IPR036866">
    <property type="entry name" value="RibonucZ/Hydroxyglut_hydro"/>
</dbReference>
<dbReference type="AlphaFoldDB" id="A0A8H4HBV3"/>
<dbReference type="OrthoDB" id="536211at2759"/>